<sequence>MDGPPADTSTGGPNKLPTCGQQIRAVIVWVLICCPLVGSLFGPPAEVSAGGPSMIKIAFIMDGPPAYTSTGGPNKLPTCGQQIRAVIVWVPICGQLIRPTC</sequence>
<reference evidence="2" key="1">
    <citation type="submission" date="2024-07" db="EMBL/GenBank/DDBJ databases">
        <title>Two chromosome-level genome assemblies of Korean endemic species Abeliophyllum distichum and Forsythia ovata (Oleaceae).</title>
        <authorList>
            <person name="Jang H."/>
        </authorList>
    </citation>
    <scope>NUCLEOTIDE SEQUENCE [LARGE SCALE GENOMIC DNA]</scope>
</reference>
<evidence type="ECO:0000313" key="2">
    <source>
        <dbReference type="Proteomes" id="UP001604277"/>
    </source>
</evidence>
<accession>A0ABD1PWY3</accession>
<protein>
    <submittedName>
        <fullName evidence="1">Uncharacterized protein</fullName>
    </submittedName>
</protein>
<dbReference type="EMBL" id="JBFOLJ010000016">
    <property type="protein sequence ID" value="KAL2468456.1"/>
    <property type="molecule type" value="Genomic_DNA"/>
</dbReference>
<dbReference type="Proteomes" id="UP001604277">
    <property type="component" value="Unassembled WGS sequence"/>
</dbReference>
<evidence type="ECO:0000313" key="1">
    <source>
        <dbReference type="EMBL" id="KAL2468456.1"/>
    </source>
</evidence>
<dbReference type="AlphaFoldDB" id="A0ABD1PWY3"/>
<proteinExistence type="predicted"/>
<keyword evidence="2" id="KW-1185">Reference proteome</keyword>
<organism evidence="1 2">
    <name type="scientific">Forsythia ovata</name>
    <dbReference type="NCBI Taxonomy" id="205694"/>
    <lineage>
        <taxon>Eukaryota</taxon>
        <taxon>Viridiplantae</taxon>
        <taxon>Streptophyta</taxon>
        <taxon>Embryophyta</taxon>
        <taxon>Tracheophyta</taxon>
        <taxon>Spermatophyta</taxon>
        <taxon>Magnoliopsida</taxon>
        <taxon>eudicotyledons</taxon>
        <taxon>Gunneridae</taxon>
        <taxon>Pentapetalae</taxon>
        <taxon>asterids</taxon>
        <taxon>lamiids</taxon>
        <taxon>Lamiales</taxon>
        <taxon>Oleaceae</taxon>
        <taxon>Forsythieae</taxon>
        <taxon>Forsythia</taxon>
    </lineage>
</organism>
<gene>
    <name evidence="1" type="ORF">Fot_50032</name>
</gene>
<name>A0ABD1PWY3_9LAMI</name>
<comment type="caution">
    <text evidence="1">The sequence shown here is derived from an EMBL/GenBank/DDBJ whole genome shotgun (WGS) entry which is preliminary data.</text>
</comment>